<evidence type="ECO:0000313" key="7">
    <source>
        <dbReference type="Proteomes" id="UP000050501"/>
    </source>
</evidence>
<dbReference type="InterPro" id="IPR000551">
    <property type="entry name" value="MerR-type_HTH_dom"/>
</dbReference>
<evidence type="ECO:0000259" key="4">
    <source>
        <dbReference type="PROSITE" id="PS50937"/>
    </source>
</evidence>
<dbReference type="GO" id="GO:0046872">
    <property type="term" value="F:metal ion binding"/>
    <property type="evidence" value="ECO:0007669"/>
    <property type="project" value="InterPro"/>
</dbReference>
<dbReference type="PROSITE" id="PS50937">
    <property type="entry name" value="HTH_MERR_2"/>
    <property type="match status" value="1"/>
</dbReference>
<feature type="domain" description="B12-binding" evidence="5">
    <location>
        <begin position="190"/>
        <end position="313"/>
    </location>
</feature>
<dbReference type="SUPFAM" id="SSF52242">
    <property type="entry name" value="Cobalamin (vitamin B12)-binding domain"/>
    <property type="match status" value="1"/>
</dbReference>
<reference evidence="6 7" key="1">
    <citation type="submission" date="2015-07" db="EMBL/GenBank/DDBJ databases">
        <title>Genome sequence of Levilinea saccharolytica DSM 16555.</title>
        <authorList>
            <person name="Hemp J."/>
            <person name="Ward L.M."/>
            <person name="Pace L.A."/>
            <person name="Fischer W.W."/>
        </authorList>
    </citation>
    <scope>NUCLEOTIDE SEQUENCE [LARGE SCALE GENOMIC DNA]</scope>
    <source>
        <strain evidence="6 7">KIBI-1</strain>
    </source>
</reference>
<keyword evidence="2" id="KW-0238">DNA-binding</keyword>
<dbReference type="RefSeq" id="WP_062417273.1">
    <property type="nucleotide sequence ID" value="NZ_DF967974.1"/>
</dbReference>
<dbReference type="PROSITE" id="PS51332">
    <property type="entry name" value="B12_BINDING"/>
    <property type="match status" value="1"/>
</dbReference>
<proteinExistence type="predicted"/>
<dbReference type="InterPro" id="IPR047057">
    <property type="entry name" value="MerR_fam"/>
</dbReference>
<evidence type="ECO:0000256" key="3">
    <source>
        <dbReference type="ARBA" id="ARBA00023163"/>
    </source>
</evidence>
<keyword evidence="7" id="KW-1185">Reference proteome</keyword>
<dbReference type="CDD" id="cd01104">
    <property type="entry name" value="HTH_MlrA-CarA"/>
    <property type="match status" value="1"/>
</dbReference>
<dbReference type="GO" id="GO:0003677">
    <property type="term" value="F:DNA binding"/>
    <property type="evidence" value="ECO:0007669"/>
    <property type="project" value="UniProtKB-KW"/>
</dbReference>
<name>A0A0P6XI14_9CHLR</name>
<evidence type="ECO:0000256" key="1">
    <source>
        <dbReference type="ARBA" id="ARBA00023015"/>
    </source>
</evidence>
<dbReference type="EMBL" id="LGCM01000046">
    <property type="protein sequence ID" value="KPL79757.1"/>
    <property type="molecule type" value="Genomic_DNA"/>
</dbReference>
<dbReference type="STRING" id="229921.ADN01_13825"/>
<evidence type="ECO:0008006" key="8">
    <source>
        <dbReference type="Google" id="ProtNLM"/>
    </source>
</evidence>
<dbReference type="Pfam" id="PF02310">
    <property type="entry name" value="B12-binding"/>
    <property type="match status" value="1"/>
</dbReference>
<gene>
    <name evidence="6" type="ORF">ADN01_13825</name>
</gene>
<dbReference type="PANTHER" id="PTHR30204:SF67">
    <property type="entry name" value="HTH-TYPE TRANSCRIPTIONAL REGULATOR MLRA-RELATED"/>
    <property type="match status" value="1"/>
</dbReference>
<comment type="caution">
    <text evidence="6">The sequence shown here is derived from an EMBL/GenBank/DDBJ whole genome shotgun (WGS) entry which is preliminary data.</text>
</comment>
<organism evidence="6 7">
    <name type="scientific">Levilinea saccharolytica</name>
    <dbReference type="NCBI Taxonomy" id="229921"/>
    <lineage>
        <taxon>Bacteria</taxon>
        <taxon>Bacillati</taxon>
        <taxon>Chloroflexota</taxon>
        <taxon>Anaerolineae</taxon>
        <taxon>Anaerolineales</taxon>
        <taxon>Anaerolineaceae</taxon>
        <taxon>Levilinea</taxon>
    </lineage>
</organism>
<dbReference type="CDD" id="cd02065">
    <property type="entry name" value="B12-binding_like"/>
    <property type="match status" value="1"/>
</dbReference>
<sequence>MDEQRLFDTHRPVYNIKAVSRLIGLLPVTLRAWERRYGLPSPSRGEQGYRLYSEHDVRTLRWLKAQLEAGLSISRAVEYLNELRTTGRDPAEVSPLPYVAQPASLNHLSQELLHSLVQFNEGQANEILRRAFSLFAMDQVLTEIVQPALVEIGERWHRGELPIAAEHFATQFCMQTMFSMIASSNPPTHPGVLVAACAPGETHQIGLLMIVVMLRWRGWDVKYLGPDLNLERLSEALEPIRPRMLLFTATREESAVRLEALSQVLAQFPAPQPLVVLGGQAFQERRLPESVPAVYIQSTPSLSVAMIEELLQS</sequence>
<dbReference type="SUPFAM" id="SSF46955">
    <property type="entry name" value="Putative DNA-binding domain"/>
    <property type="match status" value="1"/>
</dbReference>
<dbReference type="PANTHER" id="PTHR30204">
    <property type="entry name" value="REDOX-CYCLING DRUG-SENSING TRANSCRIPTIONAL ACTIVATOR SOXR"/>
    <property type="match status" value="1"/>
</dbReference>
<dbReference type="InterPro" id="IPR036724">
    <property type="entry name" value="Cobalamin-bd_sf"/>
</dbReference>
<dbReference type="InterPro" id="IPR036594">
    <property type="entry name" value="Meth_synthase_dom"/>
</dbReference>
<dbReference type="InterPro" id="IPR006158">
    <property type="entry name" value="Cobalamin-bd"/>
</dbReference>
<dbReference type="Pfam" id="PF02607">
    <property type="entry name" value="B12-binding_2"/>
    <property type="match status" value="1"/>
</dbReference>
<dbReference type="Pfam" id="PF13411">
    <property type="entry name" value="MerR_1"/>
    <property type="match status" value="1"/>
</dbReference>
<dbReference type="AlphaFoldDB" id="A0A0P6XI14"/>
<dbReference type="InterPro" id="IPR009061">
    <property type="entry name" value="DNA-bd_dom_put_sf"/>
</dbReference>
<keyword evidence="3" id="KW-0804">Transcription</keyword>
<feature type="domain" description="HTH merR-type" evidence="4">
    <location>
        <begin position="13"/>
        <end position="82"/>
    </location>
</feature>
<dbReference type="InterPro" id="IPR003759">
    <property type="entry name" value="Cbl-bd_cap"/>
</dbReference>
<evidence type="ECO:0000259" key="5">
    <source>
        <dbReference type="PROSITE" id="PS51332"/>
    </source>
</evidence>
<keyword evidence="1" id="KW-0805">Transcription regulation</keyword>
<accession>A0A0P6XI14</accession>
<dbReference type="GO" id="GO:0003700">
    <property type="term" value="F:DNA-binding transcription factor activity"/>
    <property type="evidence" value="ECO:0007669"/>
    <property type="project" value="InterPro"/>
</dbReference>
<dbReference type="Gene3D" id="3.40.50.280">
    <property type="entry name" value="Cobalamin-binding domain"/>
    <property type="match status" value="1"/>
</dbReference>
<dbReference type="Proteomes" id="UP000050501">
    <property type="component" value="Unassembled WGS sequence"/>
</dbReference>
<dbReference type="Gene3D" id="1.10.1240.10">
    <property type="entry name" value="Methionine synthase domain"/>
    <property type="match status" value="1"/>
</dbReference>
<dbReference type="SMART" id="SM00422">
    <property type="entry name" value="HTH_MERR"/>
    <property type="match status" value="1"/>
</dbReference>
<protein>
    <recommendedName>
        <fullName evidence="8">MerR family transcriptional regulator</fullName>
    </recommendedName>
</protein>
<evidence type="ECO:0000256" key="2">
    <source>
        <dbReference type="ARBA" id="ARBA00023125"/>
    </source>
</evidence>
<dbReference type="Gene3D" id="1.10.1660.10">
    <property type="match status" value="1"/>
</dbReference>
<dbReference type="GO" id="GO:0031419">
    <property type="term" value="F:cobalamin binding"/>
    <property type="evidence" value="ECO:0007669"/>
    <property type="project" value="InterPro"/>
</dbReference>
<evidence type="ECO:0000313" key="6">
    <source>
        <dbReference type="EMBL" id="KPL79757.1"/>
    </source>
</evidence>